<dbReference type="Proteomes" id="UP000317648">
    <property type="component" value="Chromosome"/>
</dbReference>
<protein>
    <submittedName>
        <fullName evidence="2">Uncharacterized protein</fullName>
    </submittedName>
</protein>
<feature type="region of interest" description="Disordered" evidence="1">
    <location>
        <begin position="37"/>
        <end position="62"/>
    </location>
</feature>
<evidence type="ECO:0000256" key="1">
    <source>
        <dbReference type="SAM" id="MobiDB-lite"/>
    </source>
</evidence>
<evidence type="ECO:0000313" key="2">
    <source>
        <dbReference type="EMBL" id="QDU97545.1"/>
    </source>
</evidence>
<evidence type="ECO:0000313" key="3">
    <source>
        <dbReference type="Proteomes" id="UP000317648"/>
    </source>
</evidence>
<dbReference type="RefSeq" id="WP_145056313.1">
    <property type="nucleotide sequence ID" value="NZ_CP036433.1"/>
</dbReference>
<feature type="compositionally biased region" description="Polar residues" evidence="1">
    <location>
        <begin position="44"/>
        <end position="54"/>
    </location>
</feature>
<reference evidence="2 3" key="1">
    <citation type="submission" date="2019-02" db="EMBL/GenBank/DDBJ databases">
        <title>Deep-cultivation of Planctomycetes and their phenomic and genomic characterization uncovers novel biology.</title>
        <authorList>
            <person name="Wiegand S."/>
            <person name="Jogler M."/>
            <person name="Boedeker C."/>
            <person name="Pinto D."/>
            <person name="Vollmers J."/>
            <person name="Rivas-Marin E."/>
            <person name="Kohn T."/>
            <person name="Peeters S.H."/>
            <person name="Heuer A."/>
            <person name="Rast P."/>
            <person name="Oberbeckmann S."/>
            <person name="Bunk B."/>
            <person name="Jeske O."/>
            <person name="Meyerdierks A."/>
            <person name="Storesund J.E."/>
            <person name="Kallscheuer N."/>
            <person name="Luecker S."/>
            <person name="Lage O.M."/>
            <person name="Pohl T."/>
            <person name="Merkel B.J."/>
            <person name="Hornburger P."/>
            <person name="Mueller R.-W."/>
            <person name="Bruemmer F."/>
            <person name="Labrenz M."/>
            <person name="Spormann A.M."/>
            <person name="Op den Camp H."/>
            <person name="Overmann J."/>
            <person name="Amann R."/>
            <person name="Jetten M.S.M."/>
            <person name="Mascher T."/>
            <person name="Medema M.H."/>
            <person name="Devos D.P."/>
            <person name="Kaster A.-K."/>
            <person name="Ovreas L."/>
            <person name="Rohde M."/>
            <person name="Galperin M.Y."/>
            <person name="Jogler C."/>
        </authorList>
    </citation>
    <scope>NUCLEOTIDE SEQUENCE [LARGE SCALE GENOMIC DNA]</scope>
    <source>
        <strain evidence="2 3">Pla85_3_4</strain>
    </source>
</reference>
<proteinExistence type="predicted"/>
<gene>
    <name evidence="2" type="ORF">Pla8534_53930</name>
</gene>
<dbReference type="KEGG" id="lcre:Pla8534_53930"/>
<keyword evidence="3" id="KW-1185">Reference proteome</keyword>
<sequence>MNCTFELCPGCITHRQGDGHLFFCTQCDYRTTIRRKRPPRRNCPASTPGLTPGSTPGLAEQQPPTFPEKLLRYGVAVAKWVTAGRPVRTDAEVLQILNDHCRPCELFNGVNCTHKRCGCRVNEGGHAMTNKIKMATEHCPMLEW</sequence>
<organism evidence="2 3">
    <name type="scientific">Lignipirellula cremea</name>
    <dbReference type="NCBI Taxonomy" id="2528010"/>
    <lineage>
        <taxon>Bacteria</taxon>
        <taxon>Pseudomonadati</taxon>
        <taxon>Planctomycetota</taxon>
        <taxon>Planctomycetia</taxon>
        <taxon>Pirellulales</taxon>
        <taxon>Pirellulaceae</taxon>
        <taxon>Lignipirellula</taxon>
    </lineage>
</organism>
<name>A0A518E0D3_9BACT</name>
<accession>A0A518E0D3</accession>
<dbReference type="AlphaFoldDB" id="A0A518E0D3"/>
<dbReference type="EMBL" id="CP036433">
    <property type="protein sequence ID" value="QDU97545.1"/>
    <property type="molecule type" value="Genomic_DNA"/>
</dbReference>